<comment type="caution">
    <text evidence="1">The sequence shown here is derived from an EMBL/GenBank/DDBJ whole genome shotgun (WGS) entry which is preliminary data.</text>
</comment>
<evidence type="ECO:0000313" key="2">
    <source>
        <dbReference type="Proteomes" id="UP000009309"/>
    </source>
</evidence>
<name>I2GS27_9BACT</name>
<proteinExistence type="predicted"/>
<dbReference type="EMBL" id="CAIT01000009">
    <property type="protein sequence ID" value="CCH56705.1"/>
    <property type="molecule type" value="Genomic_DNA"/>
</dbReference>
<gene>
    <name evidence="1" type="ORF">BN8_06088</name>
</gene>
<keyword evidence="2" id="KW-1185">Reference proteome</keyword>
<reference evidence="1 2" key="1">
    <citation type="journal article" date="2012" name="J. Bacteriol.">
        <title>Genome Sequence of the Filamentous Bacterium Fibrisoma limi BUZ 3T.</title>
        <authorList>
            <person name="Filippini M."/>
            <person name="Qi W."/>
            <person name="Jaenicke S."/>
            <person name="Goesmann A."/>
            <person name="Smits T.H."/>
            <person name="Bagheri H.C."/>
        </authorList>
    </citation>
    <scope>NUCLEOTIDE SEQUENCE [LARGE SCALE GENOMIC DNA]</scope>
    <source>
        <strain evidence="2">BUZ 3T</strain>
    </source>
</reference>
<protein>
    <submittedName>
        <fullName evidence="1">Uncharacterized protein</fullName>
    </submittedName>
</protein>
<dbReference type="Proteomes" id="UP000009309">
    <property type="component" value="Unassembled WGS sequence"/>
</dbReference>
<evidence type="ECO:0000313" key="1">
    <source>
        <dbReference type="EMBL" id="CCH56705.1"/>
    </source>
</evidence>
<accession>I2GS27</accession>
<dbReference type="STRING" id="1185876.BN8_06088"/>
<sequence>MRYTAFFTAKKVFKTFFIDYLIALDLTQHLEL</sequence>
<organism evidence="1 2">
    <name type="scientific">Fibrisoma limi BUZ 3</name>
    <dbReference type="NCBI Taxonomy" id="1185876"/>
    <lineage>
        <taxon>Bacteria</taxon>
        <taxon>Pseudomonadati</taxon>
        <taxon>Bacteroidota</taxon>
        <taxon>Cytophagia</taxon>
        <taxon>Cytophagales</taxon>
        <taxon>Spirosomataceae</taxon>
        <taxon>Fibrisoma</taxon>
    </lineage>
</organism>
<dbReference type="AlphaFoldDB" id="I2GS27"/>